<dbReference type="PANTHER" id="PTHR12526">
    <property type="entry name" value="GLYCOSYLTRANSFERASE"/>
    <property type="match status" value="1"/>
</dbReference>
<gene>
    <name evidence="3" type="ORF">Tbon_06995</name>
</gene>
<sequence>METMRIAIVAPPWFAVPPTGYGGIEWVVSYLADGLARRGHDVTLFAAGGSRTEARLVTTFPEPPSKQLGNAAVEARHVLAAYDRWREFDIIHDHTFLGPIVGAAVPVPVVHTLHGPVTPENRGLIADLGRRLHLVAISHHQRSTLPEGVHATVIHNGIDPAAFPFSDRPGEYLLFCGRINPEKGPVQAIEIARRAGLPLLMVVKINEPIEHEYWEAEVRPRLRGLDVEVKQQPPTGEKLRAYRDALATLFPIQWPEPFGLVMIESMATGTPVIAFRNGSVPEVVQDGVTGIICEDIDAAAEAAWRAKELDRRECRRRVERHFSAALNVLRHEQLYRAILAEGGRREAATQLPLALDAADGHADSAGRAGREG</sequence>
<accession>A0ABX6C4Y7</accession>
<name>A0ABX6C4Y7_9CHLR</name>
<reference evidence="3 4" key="1">
    <citation type="submission" date="2019-10" db="EMBL/GenBank/DDBJ databases">
        <title>Thermopilla bonchosmolovskayae gen. nov., sp. nov., a moderately thermophilic Chloroflexi bacterium from a Chukotka hot spring (Arctic, Russia), representing a novel classis Thermopillaia, which include previously uncultivated lineage OLB14.</title>
        <authorList>
            <person name="Kochetkova T.V."/>
            <person name="Zayulina K.S."/>
            <person name="Zhigarkov V.S."/>
            <person name="Minaev N.V."/>
            <person name="Novikov A."/>
            <person name="Toshchakov S.V."/>
            <person name="Elcheninov A.G."/>
            <person name="Kublanov I.V."/>
        </authorList>
    </citation>
    <scope>NUCLEOTIDE SEQUENCE [LARGE SCALE GENOMIC DNA]</scope>
    <source>
        <strain evidence="3 4">3753O</strain>
    </source>
</reference>
<dbReference type="PANTHER" id="PTHR12526:SF595">
    <property type="entry name" value="BLL5217 PROTEIN"/>
    <property type="match status" value="1"/>
</dbReference>
<organism evidence="3 4">
    <name type="scientific">Tepidiforma bonchosmolovskayae</name>
    <dbReference type="NCBI Taxonomy" id="2601677"/>
    <lineage>
        <taxon>Bacteria</taxon>
        <taxon>Bacillati</taxon>
        <taxon>Chloroflexota</taxon>
        <taxon>Tepidiformia</taxon>
        <taxon>Tepidiformales</taxon>
        <taxon>Tepidiformaceae</taxon>
        <taxon>Tepidiforma</taxon>
    </lineage>
</organism>
<dbReference type="Pfam" id="PF00534">
    <property type="entry name" value="Glycos_transf_1"/>
    <property type="match status" value="1"/>
</dbReference>
<feature type="domain" description="Glycosyl transferase family 1" evidence="1">
    <location>
        <begin position="170"/>
        <end position="303"/>
    </location>
</feature>
<dbReference type="Proteomes" id="UP000326331">
    <property type="component" value="Chromosome"/>
</dbReference>
<proteinExistence type="predicted"/>
<dbReference type="SUPFAM" id="SSF53756">
    <property type="entry name" value="UDP-Glycosyltransferase/glycogen phosphorylase"/>
    <property type="match status" value="1"/>
</dbReference>
<protein>
    <submittedName>
        <fullName evidence="3">Glycosyltransferase family 4 protein</fullName>
    </submittedName>
</protein>
<evidence type="ECO:0000313" key="3">
    <source>
        <dbReference type="EMBL" id="QFG03049.1"/>
    </source>
</evidence>
<evidence type="ECO:0000313" key="4">
    <source>
        <dbReference type="Proteomes" id="UP000326331"/>
    </source>
</evidence>
<dbReference type="EMBL" id="CP042829">
    <property type="protein sequence ID" value="QFG03049.1"/>
    <property type="molecule type" value="Genomic_DNA"/>
</dbReference>
<feature type="domain" description="Glycosyltransferase subfamily 4-like N-terminal" evidence="2">
    <location>
        <begin position="21"/>
        <end position="161"/>
    </location>
</feature>
<keyword evidence="4" id="KW-1185">Reference proteome</keyword>
<dbReference type="RefSeq" id="WP_158066966.1">
    <property type="nucleotide sequence ID" value="NZ_CP042829.1"/>
</dbReference>
<evidence type="ECO:0000259" key="2">
    <source>
        <dbReference type="Pfam" id="PF13439"/>
    </source>
</evidence>
<dbReference type="Gene3D" id="3.40.50.2000">
    <property type="entry name" value="Glycogen Phosphorylase B"/>
    <property type="match status" value="2"/>
</dbReference>
<dbReference type="Pfam" id="PF13439">
    <property type="entry name" value="Glyco_transf_4"/>
    <property type="match status" value="1"/>
</dbReference>
<evidence type="ECO:0000259" key="1">
    <source>
        <dbReference type="Pfam" id="PF00534"/>
    </source>
</evidence>
<dbReference type="InterPro" id="IPR028098">
    <property type="entry name" value="Glyco_trans_4-like_N"/>
</dbReference>
<dbReference type="InterPro" id="IPR001296">
    <property type="entry name" value="Glyco_trans_1"/>
</dbReference>
<dbReference type="CDD" id="cd03802">
    <property type="entry name" value="GT4_AviGT4-like"/>
    <property type="match status" value="1"/>
</dbReference>